<dbReference type="PROSITE" id="PS50835">
    <property type="entry name" value="IG_LIKE"/>
    <property type="match status" value="1"/>
</dbReference>
<proteinExistence type="predicted"/>
<evidence type="ECO:0000313" key="2">
    <source>
        <dbReference type="EMBL" id="JAS16233.1"/>
    </source>
</evidence>
<dbReference type="EMBL" id="GEDC01021065">
    <property type="protein sequence ID" value="JAS16233.1"/>
    <property type="molecule type" value="Transcribed_RNA"/>
</dbReference>
<feature type="non-terminal residue" evidence="2">
    <location>
        <position position="197"/>
    </location>
</feature>
<dbReference type="AlphaFoldDB" id="A0A1B6CSL4"/>
<dbReference type="InterPro" id="IPR036179">
    <property type="entry name" value="Ig-like_dom_sf"/>
</dbReference>
<protein>
    <recommendedName>
        <fullName evidence="1">Ig-like domain-containing protein</fullName>
    </recommendedName>
</protein>
<dbReference type="SUPFAM" id="SSF48726">
    <property type="entry name" value="Immunoglobulin"/>
    <property type="match status" value="2"/>
</dbReference>
<dbReference type="Pfam" id="PF13927">
    <property type="entry name" value="Ig_3"/>
    <property type="match status" value="1"/>
</dbReference>
<sequence>LDVRGRSLQKGIHWSDAQLGGRAYFTIDPEFSVLTLQSIKRTDSALYKCRVDFQFSPTRNSLVNFTVIVPPEKLILLDVGRGTLSSPVYGPVLEGTTVQLSCRAIGGIPKPLLTWYKDGTRMNSSRHIVGDGNVEQTLTVGEVGRHLLYSTFTCNGTNTHLVDPMSTTVQLNILLKPLDVRLLGENLALSSGSRYEM</sequence>
<dbReference type="InterPro" id="IPR013783">
    <property type="entry name" value="Ig-like_fold"/>
</dbReference>
<organism evidence="2">
    <name type="scientific">Clastoptera arizonana</name>
    <name type="common">Arizona spittle bug</name>
    <dbReference type="NCBI Taxonomy" id="38151"/>
    <lineage>
        <taxon>Eukaryota</taxon>
        <taxon>Metazoa</taxon>
        <taxon>Ecdysozoa</taxon>
        <taxon>Arthropoda</taxon>
        <taxon>Hexapoda</taxon>
        <taxon>Insecta</taxon>
        <taxon>Pterygota</taxon>
        <taxon>Neoptera</taxon>
        <taxon>Paraneoptera</taxon>
        <taxon>Hemiptera</taxon>
        <taxon>Auchenorrhyncha</taxon>
        <taxon>Cercopoidea</taxon>
        <taxon>Clastopteridae</taxon>
        <taxon>Clastoptera</taxon>
    </lineage>
</organism>
<evidence type="ECO:0000259" key="1">
    <source>
        <dbReference type="PROSITE" id="PS50835"/>
    </source>
</evidence>
<accession>A0A1B6CSL4</accession>
<name>A0A1B6CSL4_9HEMI</name>
<dbReference type="PANTHER" id="PTHR23278:SF19">
    <property type="entry name" value="OBSCURIN"/>
    <property type="match status" value="1"/>
</dbReference>
<feature type="non-terminal residue" evidence="2">
    <location>
        <position position="1"/>
    </location>
</feature>
<dbReference type="InterPro" id="IPR007110">
    <property type="entry name" value="Ig-like_dom"/>
</dbReference>
<gene>
    <name evidence="2" type="ORF">g.45921</name>
</gene>
<dbReference type="PANTHER" id="PTHR23278">
    <property type="entry name" value="SIDESTEP PROTEIN"/>
    <property type="match status" value="1"/>
</dbReference>
<reference evidence="2" key="1">
    <citation type="submission" date="2015-12" db="EMBL/GenBank/DDBJ databases">
        <title>De novo transcriptome assembly of four potential Pierce s Disease insect vectors from Arizona vineyards.</title>
        <authorList>
            <person name="Tassone E.E."/>
        </authorList>
    </citation>
    <scope>NUCLEOTIDE SEQUENCE</scope>
</reference>
<dbReference type="Gene3D" id="2.60.40.10">
    <property type="entry name" value="Immunoglobulins"/>
    <property type="match status" value="2"/>
</dbReference>
<feature type="domain" description="Ig-like" evidence="1">
    <location>
        <begin position="71"/>
        <end position="170"/>
    </location>
</feature>